<organism evidence="1 2">
    <name type="scientific">Halosimplex carlsbadense 2-9-1</name>
    <dbReference type="NCBI Taxonomy" id="797114"/>
    <lineage>
        <taxon>Archaea</taxon>
        <taxon>Methanobacteriati</taxon>
        <taxon>Methanobacteriota</taxon>
        <taxon>Stenosarchaea group</taxon>
        <taxon>Halobacteria</taxon>
        <taxon>Halobacteriales</taxon>
        <taxon>Haloarculaceae</taxon>
        <taxon>Halosimplex</taxon>
    </lineage>
</organism>
<evidence type="ECO:0000313" key="1">
    <source>
        <dbReference type="EMBL" id="ELZ27580.1"/>
    </source>
</evidence>
<dbReference type="SUPFAM" id="SSF51735">
    <property type="entry name" value="NAD(P)-binding Rossmann-fold domains"/>
    <property type="match status" value="1"/>
</dbReference>
<dbReference type="Proteomes" id="UP000011626">
    <property type="component" value="Unassembled WGS sequence"/>
</dbReference>
<name>M0CWL0_9EURY</name>
<dbReference type="EMBL" id="AOIU01000013">
    <property type="protein sequence ID" value="ELZ27580.1"/>
    <property type="molecule type" value="Genomic_DNA"/>
</dbReference>
<dbReference type="InterPro" id="IPR002347">
    <property type="entry name" value="SDR_fam"/>
</dbReference>
<sequence>MGTTDFEFVGETALVTGGSSGIGRALALAFADAGASVLVSPG</sequence>
<accession>M0CWL0</accession>
<proteinExistence type="predicted"/>
<evidence type="ECO:0000313" key="2">
    <source>
        <dbReference type="Proteomes" id="UP000011626"/>
    </source>
</evidence>
<dbReference type="Pfam" id="PF00106">
    <property type="entry name" value="adh_short"/>
    <property type="match status" value="1"/>
</dbReference>
<gene>
    <name evidence="1" type="ORF">C475_06660</name>
</gene>
<keyword evidence="2" id="KW-1185">Reference proteome</keyword>
<comment type="caution">
    <text evidence="1">The sequence shown here is derived from an EMBL/GenBank/DDBJ whole genome shotgun (WGS) entry which is preliminary data.</text>
</comment>
<dbReference type="InterPro" id="IPR036291">
    <property type="entry name" value="NAD(P)-bd_dom_sf"/>
</dbReference>
<protein>
    <submittedName>
        <fullName evidence="1">3-oxoacyl-(Acyl-carrier-protein) reductase</fullName>
    </submittedName>
</protein>
<dbReference type="Gene3D" id="3.40.50.720">
    <property type="entry name" value="NAD(P)-binding Rossmann-like Domain"/>
    <property type="match status" value="1"/>
</dbReference>
<reference evidence="1 2" key="1">
    <citation type="journal article" date="2014" name="PLoS Genet.">
        <title>Phylogenetically driven sequencing of extremely halophilic archaea reveals strategies for static and dynamic osmo-response.</title>
        <authorList>
            <person name="Becker E.A."/>
            <person name="Seitzer P.M."/>
            <person name="Tritt A."/>
            <person name="Larsen D."/>
            <person name="Krusor M."/>
            <person name="Yao A.I."/>
            <person name="Wu D."/>
            <person name="Madern D."/>
            <person name="Eisen J.A."/>
            <person name="Darling A.E."/>
            <person name="Facciotti M.T."/>
        </authorList>
    </citation>
    <scope>NUCLEOTIDE SEQUENCE [LARGE SCALE GENOMIC DNA]</scope>
    <source>
        <strain evidence="1 2">2-9-1</strain>
    </source>
</reference>
<dbReference type="AlphaFoldDB" id="M0CWL0"/>